<dbReference type="AlphaFoldDB" id="A0A366IC57"/>
<accession>A0A366IC57</accession>
<reference evidence="2 3" key="1">
    <citation type="submission" date="2018-06" db="EMBL/GenBank/DDBJ databases">
        <title>Genomic Encyclopedia of Type Strains, Phase IV (KMG-IV): sequencing the most valuable type-strain genomes for metagenomic binning, comparative biology and taxonomic classification.</title>
        <authorList>
            <person name="Goeker M."/>
        </authorList>
    </citation>
    <scope>NUCLEOTIDE SEQUENCE [LARGE SCALE GENOMIC DNA]</scope>
    <source>
        <strain evidence="2 3">DSM 22112</strain>
    </source>
</reference>
<dbReference type="EMBL" id="QNRX01000003">
    <property type="protein sequence ID" value="RBP68355.1"/>
    <property type="molecule type" value="Genomic_DNA"/>
</dbReference>
<comment type="caution">
    <text evidence="2">The sequence shown here is derived from an EMBL/GenBank/DDBJ whole genome shotgun (WGS) entry which is preliminary data.</text>
</comment>
<feature type="transmembrane region" description="Helical" evidence="1">
    <location>
        <begin position="12"/>
        <end position="33"/>
    </location>
</feature>
<keyword evidence="1" id="KW-0812">Transmembrane</keyword>
<keyword evidence="1" id="KW-0472">Membrane</keyword>
<dbReference type="OrthoDB" id="1912898at2"/>
<keyword evidence="3" id="KW-1185">Reference proteome</keyword>
<dbReference type="RefSeq" id="WP_113919784.1">
    <property type="nucleotide sequence ID" value="NZ_QNRX01000003.1"/>
</dbReference>
<organism evidence="2 3">
    <name type="scientific">Alkalibaculum bacchi</name>
    <dbReference type="NCBI Taxonomy" id="645887"/>
    <lineage>
        <taxon>Bacteria</taxon>
        <taxon>Bacillati</taxon>
        <taxon>Bacillota</taxon>
        <taxon>Clostridia</taxon>
        <taxon>Eubacteriales</taxon>
        <taxon>Eubacteriaceae</taxon>
        <taxon>Alkalibaculum</taxon>
    </lineage>
</organism>
<dbReference type="Proteomes" id="UP000253490">
    <property type="component" value="Unassembled WGS sequence"/>
</dbReference>
<keyword evidence="1" id="KW-1133">Transmembrane helix</keyword>
<proteinExistence type="predicted"/>
<evidence type="ECO:0000313" key="3">
    <source>
        <dbReference type="Proteomes" id="UP000253490"/>
    </source>
</evidence>
<name>A0A366IC57_9FIRM</name>
<sequence length="199" mass="22169">MKSPNGSSMRRKGIGVGVALIVIFGLILGYLSADLFSKIQDSRDASKGRNIAEVARVSATDMGLGENATIYYNRVYTKCNEVSTEQKVADNTNIGKNKNQLSEIYSEWNIVELTSDKLVLQKNIDSYSPDYYKVGTHDDGQGHIFVAVYTYNIEGMEVLDNITSTPIELVYSGEREKLEGGIIVKGEENLYELLENYDE</sequence>
<evidence type="ECO:0000256" key="1">
    <source>
        <dbReference type="SAM" id="Phobius"/>
    </source>
</evidence>
<protein>
    <recommendedName>
        <fullName evidence="4">BofC-like protein</fullName>
    </recommendedName>
</protein>
<evidence type="ECO:0000313" key="2">
    <source>
        <dbReference type="EMBL" id="RBP68355.1"/>
    </source>
</evidence>
<gene>
    <name evidence="2" type="ORF">DES36_103117</name>
</gene>
<evidence type="ECO:0008006" key="4">
    <source>
        <dbReference type="Google" id="ProtNLM"/>
    </source>
</evidence>